<comment type="caution">
    <text evidence="1">The sequence shown here is derived from an EMBL/GenBank/DDBJ whole genome shotgun (WGS) entry which is preliminary data.</text>
</comment>
<keyword evidence="2" id="KW-1185">Reference proteome</keyword>
<dbReference type="EMBL" id="CM047584">
    <property type="protein sequence ID" value="KAI9911635.1"/>
    <property type="molecule type" value="Genomic_DNA"/>
</dbReference>
<organism evidence="1 2">
    <name type="scientific">Peronosclerospora sorghi</name>
    <dbReference type="NCBI Taxonomy" id="230839"/>
    <lineage>
        <taxon>Eukaryota</taxon>
        <taxon>Sar</taxon>
        <taxon>Stramenopiles</taxon>
        <taxon>Oomycota</taxon>
        <taxon>Peronosporomycetes</taxon>
        <taxon>Peronosporales</taxon>
        <taxon>Peronosporaceae</taxon>
        <taxon>Peronosclerospora</taxon>
    </lineage>
</organism>
<dbReference type="Proteomes" id="UP001163321">
    <property type="component" value="Chromosome 5"/>
</dbReference>
<reference evidence="1 2" key="1">
    <citation type="journal article" date="2022" name="bioRxiv">
        <title>The genome of the oomycete Peronosclerospora sorghi, a cosmopolitan pathogen of maize and sorghum, is inflated with dispersed pseudogenes.</title>
        <authorList>
            <person name="Fletcher K."/>
            <person name="Martin F."/>
            <person name="Isakeit T."/>
            <person name="Cavanaugh K."/>
            <person name="Magill C."/>
            <person name="Michelmore R."/>
        </authorList>
    </citation>
    <scope>NUCLEOTIDE SEQUENCE [LARGE SCALE GENOMIC DNA]</scope>
    <source>
        <strain evidence="1">P6</strain>
    </source>
</reference>
<evidence type="ECO:0000313" key="2">
    <source>
        <dbReference type="Proteomes" id="UP001163321"/>
    </source>
</evidence>
<accession>A0ACC0VYJ0</accession>
<proteinExistence type="predicted"/>
<protein>
    <submittedName>
        <fullName evidence="1">Uncharacterized protein</fullName>
    </submittedName>
</protein>
<sequence>MQNLWREFKQHENLQEELATLDHLAPNLQDLLLSRFFAFIQQDQVRLANWMQWQKLIAHASAQKHEQAMVHATTATAEIHPSGDIEGVLLTLWKEFTQPMLLLEGATPPRSESEVHMFLAFVREDQNRLKLLQSWIEWRETSTGKEATVDDVYTALVHATTN</sequence>
<evidence type="ECO:0000313" key="1">
    <source>
        <dbReference type="EMBL" id="KAI9911635.1"/>
    </source>
</evidence>
<name>A0ACC0VYJ0_9STRA</name>
<gene>
    <name evidence="1" type="ORF">PsorP6_009489</name>
</gene>